<evidence type="ECO:0000313" key="1">
    <source>
        <dbReference type="EMBL" id="MBX7458031.1"/>
    </source>
</evidence>
<organism evidence="1 2">
    <name type="scientific">Qipengyuania polymorpha</name>
    <dbReference type="NCBI Taxonomy" id="2867234"/>
    <lineage>
        <taxon>Bacteria</taxon>
        <taxon>Pseudomonadati</taxon>
        <taxon>Pseudomonadota</taxon>
        <taxon>Alphaproteobacteria</taxon>
        <taxon>Sphingomonadales</taxon>
        <taxon>Erythrobacteraceae</taxon>
        <taxon>Qipengyuania</taxon>
    </lineage>
</organism>
<keyword evidence="2" id="KW-1185">Reference proteome</keyword>
<proteinExistence type="predicted"/>
<sequence>MATQPAFAQEKSGVRPGFEEASIQGEKILLFRPSVKVGEKSMAGMFEPRAEWTEEARKLMDAELVNAQSRMSNELVQMPELYGEQAELVAEYEALFNSVANSIMVHQFFVGNRLPTRKRGAFDWTLGDEIARLAEVSDAKYGLFIYTEDHYASAGNKIMRMLVGGVPPVHIGYAGLVDLRTGNVLWLNADPQMGGDVREADGMQKRVSQLLADFPGSTITEEK</sequence>
<gene>
    <name evidence="1" type="ORF">K3152_07205</name>
</gene>
<dbReference type="EMBL" id="JAIGNK010000002">
    <property type="protein sequence ID" value="MBX7458031.1"/>
    <property type="molecule type" value="Genomic_DNA"/>
</dbReference>
<accession>A0ABS7IWV9</accession>
<reference evidence="1 2" key="1">
    <citation type="submission" date="2021-08" db="EMBL/GenBank/DDBJ databases">
        <title>Comparative Genomics Analysis of the Genus Qipengyuania Reveals Extensive Genetic Diversity and Metabolic Versatility, Including the Description of Fifteen Novel Species.</title>
        <authorList>
            <person name="Liu Y."/>
        </authorList>
    </citation>
    <scope>NUCLEOTIDE SEQUENCE [LARGE SCALE GENOMIC DNA]</scope>
    <source>
        <strain evidence="1 2">1NDH17</strain>
    </source>
</reference>
<name>A0ABS7IWV9_9SPHN</name>
<comment type="caution">
    <text evidence="1">The sequence shown here is derived from an EMBL/GenBank/DDBJ whole genome shotgun (WGS) entry which is preliminary data.</text>
</comment>
<evidence type="ECO:0000313" key="2">
    <source>
        <dbReference type="Proteomes" id="UP000783253"/>
    </source>
</evidence>
<protein>
    <submittedName>
        <fullName evidence="1">Uncharacterized protein</fullName>
    </submittedName>
</protein>
<dbReference type="Proteomes" id="UP000783253">
    <property type="component" value="Unassembled WGS sequence"/>
</dbReference>